<dbReference type="OrthoDB" id="9766840at2"/>
<evidence type="ECO:0000256" key="1">
    <source>
        <dbReference type="ARBA" id="ARBA00022603"/>
    </source>
</evidence>
<dbReference type="SUPFAM" id="SSF53335">
    <property type="entry name" value="S-adenosyl-L-methionine-dependent methyltransferases"/>
    <property type="match status" value="1"/>
</dbReference>
<accession>A0A2L0EQT3</accession>
<evidence type="ECO:0000259" key="5">
    <source>
        <dbReference type="Pfam" id="PF00891"/>
    </source>
</evidence>
<dbReference type="AlphaFoldDB" id="A0A2L0EQT3"/>
<evidence type="ECO:0000313" key="7">
    <source>
        <dbReference type="EMBL" id="AUX41663.1"/>
    </source>
</evidence>
<dbReference type="Gene3D" id="1.10.10.10">
    <property type="entry name" value="Winged helix-like DNA-binding domain superfamily/Winged helix DNA-binding domain"/>
    <property type="match status" value="1"/>
</dbReference>
<feature type="domain" description="O-methyltransferase dimerisation" evidence="6">
    <location>
        <begin position="18"/>
        <end position="92"/>
    </location>
</feature>
<dbReference type="PIRSF" id="PIRSF005739">
    <property type="entry name" value="O-mtase"/>
    <property type="match status" value="1"/>
</dbReference>
<name>A0A2L0EQT3_SORCE</name>
<dbReference type="InterPro" id="IPR029063">
    <property type="entry name" value="SAM-dependent_MTases_sf"/>
</dbReference>
<evidence type="ECO:0000256" key="2">
    <source>
        <dbReference type="ARBA" id="ARBA00022679"/>
    </source>
</evidence>
<dbReference type="PROSITE" id="PS51683">
    <property type="entry name" value="SAM_OMT_II"/>
    <property type="match status" value="1"/>
</dbReference>
<dbReference type="InterPro" id="IPR036388">
    <property type="entry name" value="WH-like_DNA-bd_sf"/>
</dbReference>
<dbReference type="GO" id="GO:0032259">
    <property type="term" value="P:methylation"/>
    <property type="evidence" value="ECO:0007669"/>
    <property type="project" value="UniProtKB-KW"/>
</dbReference>
<dbReference type="SUPFAM" id="SSF46785">
    <property type="entry name" value="Winged helix' DNA-binding domain"/>
    <property type="match status" value="1"/>
</dbReference>
<dbReference type="RefSeq" id="WP_159396950.1">
    <property type="nucleotide sequence ID" value="NZ_CP012673.1"/>
</dbReference>
<sequence>MSESFSPAVLPAPLVVFQLAIGHYRSSALALVAKLGVADLIAAGRRSVDDLASATSTQPQALRRVLRLLASVDVFREDDAGGFELTAAGQLLRSDVPGSMKALVATFAGPPIQESWRELEYCVRTGQPAFKKDDPNADWTARFSADPETAANFDKAMATATALAAPAVASAYDFSSFNTIVDIGGGNGTLLAAILSAHPQLRGTLFERPDVLERARGALASSPLKARIDLAPGSFFEAVPAGLDVYLLKHVIHDWSDADACAILKVCRRAMPTHAKLLLVEGVYPRRIEPSLEAQGATANDVNMLVCTGGRQRSEAEFRELLAAASFQLTRIVPASVGACVIEGVPC</sequence>
<feature type="active site" description="Proton acceptor" evidence="4">
    <location>
        <position position="253"/>
    </location>
</feature>
<keyword evidence="1 7" id="KW-0489">Methyltransferase</keyword>
<reference evidence="7 8" key="1">
    <citation type="submission" date="2015-09" db="EMBL/GenBank/DDBJ databases">
        <title>Sorangium comparison.</title>
        <authorList>
            <person name="Zaburannyi N."/>
            <person name="Bunk B."/>
            <person name="Overmann J."/>
            <person name="Mueller R."/>
        </authorList>
    </citation>
    <scope>NUCLEOTIDE SEQUENCE [LARGE SCALE GENOMIC DNA]</scope>
    <source>
        <strain evidence="7 8">So ce26</strain>
    </source>
</reference>
<feature type="domain" description="O-methyltransferase C-terminal" evidence="5">
    <location>
        <begin position="116"/>
        <end position="328"/>
    </location>
</feature>
<dbReference type="PANTHER" id="PTHR43712">
    <property type="entry name" value="PUTATIVE (AFU_ORTHOLOGUE AFUA_4G14580)-RELATED"/>
    <property type="match status" value="1"/>
</dbReference>
<evidence type="ECO:0000259" key="6">
    <source>
        <dbReference type="Pfam" id="PF08100"/>
    </source>
</evidence>
<dbReference type="InterPro" id="IPR012967">
    <property type="entry name" value="COMT_dimerisation"/>
</dbReference>
<dbReference type="InterPro" id="IPR016461">
    <property type="entry name" value="COMT-like"/>
</dbReference>
<keyword evidence="2 7" id="KW-0808">Transferase</keyword>
<dbReference type="EMBL" id="CP012673">
    <property type="protein sequence ID" value="AUX41663.1"/>
    <property type="molecule type" value="Genomic_DNA"/>
</dbReference>
<dbReference type="Pfam" id="PF08100">
    <property type="entry name" value="Dimerisation"/>
    <property type="match status" value="1"/>
</dbReference>
<proteinExistence type="predicted"/>
<gene>
    <name evidence="7" type="ORF">SOCE26_030850</name>
</gene>
<dbReference type="PANTHER" id="PTHR43712:SF2">
    <property type="entry name" value="O-METHYLTRANSFERASE CICE"/>
    <property type="match status" value="1"/>
</dbReference>
<evidence type="ECO:0000256" key="4">
    <source>
        <dbReference type="PIRSR" id="PIRSR005739-1"/>
    </source>
</evidence>
<protein>
    <submittedName>
        <fullName evidence="7">O-methyltransferase</fullName>
    </submittedName>
</protein>
<dbReference type="CDD" id="cd02440">
    <property type="entry name" value="AdoMet_MTases"/>
    <property type="match status" value="1"/>
</dbReference>
<dbReference type="GO" id="GO:0008171">
    <property type="term" value="F:O-methyltransferase activity"/>
    <property type="evidence" value="ECO:0007669"/>
    <property type="project" value="InterPro"/>
</dbReference>
<dbReference type="Proteomes" id="UP000238348">
    <property type="component" value="Chromosome"/>
</dbReference>
<organism evidence="7 8">
    <name type="scientific">Sorangium cellulosum</name>
    <name type="common">Polyangium cellulosum</name>
    <dbReference type="NCBI Taxonomy" id="56"/>
    <lineage>
        <taxon>Bacteria</taxon>
        <taxon>Pseudomonadati</taxon>
        <taxon>Myxococcota</taxon>
        <taxon>Polyangia</taxon>
        <taxon>Polyangiales</taxon>
        <taxon>Polyangiaceae</taxon>
        <taxon>Sorangium</taxon>
    </lineage>
</organism>
<keyword evidence="3" id="KW-0949">S-adenosyl-L-methionine</keyword>
<dbReference type="InterPro" id="IPR001077">
    <property type="entry name" value="COMT_C"/>
</dbReference>
<evidence type="ECO:0000313" key="8">
    <source>
        <dbReference type="Proteomes" id="UP000238348"/>
    </source>
</evidence>
<dbReference type="GO" id="GO:0046983">
    <property type="term" value="F:protein dimerization activity"/>
    <property type="evidence" value="ECO:0007669"/>
    <property type="project" value="InterPro"/>
</dbReference>
<dbReference type="Pfam" id="PF00891">
    <property type="entry name" value="Methyltransf_2"/>
    <property type="match status" value="1"/>
</dbReference>
<evidence type="ECO:0000256" key="3">
    <source>
        <dbReference type="ARBA" id="ARBA00022691"/>
    </source>
</evidence>
<dbReference type="InterPro" id="IPR036390">
    <property type="entry name" value="WH_DNA-bd_sf"/>
</dbReference>
<dbReference type="Gene3D" id="3.40.50.150">
    <property type="entry name" value="Vaccinia Virus protein VP39"/>
    <property type="match status" value="1"/>
</dbReference>
<dbReference type="Gene3D" id="1.10.287.1350">
    <property type="match status" value="1"/>
</dbReference>